<feature type="transmembrane region" description="Helical" evidence="6">
    <location>
        <begin position="214"/>
        <end position="235"/>
    </location>
</feature>
<sequence>MRSDKMGPVALSGLIIGPVLGSGIFILPPIVYGIAGDWAILAWIAIIVISCLVAFLFGFLSMQFPGDGGTTNAIEHVFGVYVKRLAAFYLIIGVTFGASAVLLTAGQYMEKLSGISALTVSYIVLPVCIALLLARIDLLGKLAFAMSILCAVVLFAGGVKSLLDYPKPMVITGSFDLGDFSYALLLLFWAIFGWEVIGNYSADVIEPKKTIAKAILISMAAISLVYLVVAAAIQWTDLSEVWKGELTVTAVVYTLFGHWSHLVIALLALFLCCSTYFLYVGGISRLVASLAKEKVLPQLLGKRTKTNVPFAAVIVIFILNFFVLLLVQADVFHLEKLVAFANSFLTIHTLIGIGAGIVLVRNMFIRISGLLLAIVFIAMLLLHSSIATLLLMGILAFYYGCRQWAANRSRR</sequence>
<dbReference type="PANTHER" id="PTHR42770">
    <property type="entry name" value="AMINO ACID TRANSPORTER-RELATED"/>
    <property type="match status" value="1"/>
</dbReference>
<proteinExistence type="predicted"/>
<evidence type="ECO:0000256" key="1">
    <source>
        <dbReference type="ARBA" id="ARBA00004651"/>
    </source>
</evidence>
<dbReference type="Gene3D" id="1.20.1740.10">
    <property type="entry name" value="Amino acid/polyamine transporter I"/>
    <property type="match status" value="1"/>
</dbReference>
<feature type="transmembrane region" description="Helical" evidence="6">
    <location>
        <begin position="308"/>
        <end position="327"/>
    </location>
</feature>
<dbReference type="InterPro" id="IPR002293">
    <property type="entry name" value="AA/rel_permease1"/>
</dbReference>
<dbReference type="InterPro" id="IPR050367">
    <property type="entry name" value="APC_superfamily"/>
</dbReference>
<feature type="transmembrane region" description="Helical" evidence="6">
    <location>
        <begin position="372"/>
        <end position="399"/>
    </location>
</feature>
<feature type="transmembrane region" description="Helical" evidence="6">
    <location>
        <begin position="339"/>
        <end position="360"/>
    </location>
</feature>
<dbReference type="EMBL" id="JBHMAG010000017">
    <property type="protein sequence ID" value="MFB9754973.1"/>
    <property type="molecule type" value="Genomic_DNA"/>
</dbReference>
<gene>
    <name evidence="7" type="ORF">ACFFNY_25650</name>
</gene>
<accession>A0ABV5W3S4</accession>
<keyword evidence="4 6" id="KW-1133">Transmembrane helix</keyword>
<comment type="subcellular location">
    <subcellularLocation>
        <location evidence="1">Cell membrane</location>
        <topology evidence="1">Multi-pass membrane protein</topology>
    </subcellularLocation>
</comment>
<dbReference type="PIRSF" id="PIRSF006060">
    <property type="entry name" value="AA_transporter"/>
    <property type="match status" value="1"/>
</dbReference>
<keyword evidence="8" id="KW-1185">Reference proteome</keyword>
<feature type="transmembrane region" description="Helical" evidence="6">
    <location>
        <begin position="142"/>
        <end position="162"/>
    </location>
</feature>
<feature type="transmembrane region" description="Helical" evidence="6">
    <location>
        <begin position="115"/>
        <end position="135"/>
    </location>
</feature>
<keyword evidence="5 6" id="KW-0472">Membrane</keyword>
<evidence type="ECO:0000256" key="3">
    <source>
        <dbReference type="ARBA" id="ARBA00022692"/>
    </source>
</evidence>
<dbReference type="Pfam" id="PF13520">
    <property type="entry name" value="AA_permease_2"/>
    <property type="match status" value="1"/>
</dbReference>
<dbReference type="PANTHER" id="PTHR42770:SF13">
    <property type="entry name" value="L-METHIONINE_BRANCHED-CHAIN AMINO ACID EXPORTER YJEH"/>
    <property type="match status" value="1"/>
</dbReference>
<evidence type="ECO:0000313" key="8">
    <source>
        <dbReference type="Proteomes" id="UP001589619"/>
    </source>
</evidence>
<feature type="transmembrane region" description="Helical" evidence="6">
    <location>
        <begin position="12"/>
        <end position="34"/>
    </location>
</feature>
<comment type="caution">
    <text evidence="7">The sequence shown here is derived from an EMBL/GenBank/DDBJ whole genome shotgun (WGS) entry which is preliminary data.</text>
</comment>
<organism evidence="7 8">
    <name type="scientific">Paenibacillus hodogayensis</name>
    <dbReference type="NCBI Taxonomy" id="279208"/>
    <lineage>
        <taxon>Bacteria</taxon>
        <taxon>Bacillati</taxon>
        <taxon>Bacillota</taxon>
        <taxon>Bacilli</taxon>
        <taxon>Bacillales</taxon>
        <taxon>Paenibacillaceae</taxon>
        <taxon>Paenibacillus</taxon>
    </lineage>
</organism>
<feature type="transmembrane region" description="Helical" evidence="6">
    <location>
        <begin position="182"/>
        <end position="202"/>
    </location>
</feature>
<dbReference type="Proteomes" id="UP001589619">
    <property type="component" value="Unassembled WGS sequence"/>
</dbReference>
<evidence type="ECO:0000256" key="2">
    <source>
        <dbReference type="ARBA" id="ARBA00022475"/>
    </source>
</evidence>
<feature type="transmembrane region" description="Helical" evidence="6">
    <location>
        <begin position="262"/>
        <end position="287"/>
    </location>
</feature>
<feature type="transmembrane region" description="Helical" evidence="6">
    <location>
        <begin position="85"/>
        <end position="109"/>
    </location>
</feature>
<name>A0ABV5W3S4_9BACL</name>
<evidence type="ECO:0000256" key="5">
    <source>
        <dbReference type="ARBA" id="ARBA00023136"/>
    </source>
</evidence>
<dbReference type="RefSeq" id="WP_344909084.1">
    <property type="nucleotide sequence ID" value="NZ_BAAAYO010000007.1"/>
</dbReference>
<evidence type="ECO:0000313" key="7">
    <source>
        <dbReference type="EMBL" id="MFB9754973.1"/>
    </source>
</evidence>
<keyword evidence="2" id="KW-1003">Cell membrane</keyword>
<feature type="transmembrane region" description="Helical" evidence="6">
    <location>
        <begin position="40"/>
        <end position="64"/>
    </location>
</feature>
<protein>
    <submittedName>
        <fullName evidence="7">APC family permease</fullName>
    </submittedName>
</protein>
<evidence type="ECO:0000256" key="6">
    <source>
        <dbReference type="SAM" id="Phobius"/>
    </source>
</evidence>
<reference evidence="7 8" key="1">
    <citation type="submission" date="2024-09" db="EMBL/GenBank/DDBJ databases">
        <authorList>
            <person name="Sun Q."/>
            <person name="Mori K."/>
        </authorList>
    </citation>
    <scope>NUCLEOTIDE SEQUENCE [LARGE SCALE GENOMIC DNA]</scope>
    <source>
        <strain evidence="7 8">JCM 12520</strain>
    </source>
</reference>
<keyword evidence="3 6" id="KW-0812">Transmembrane</keyword>
<evidence type="ECO:0000256" key="4">
    <source>
        <dbReference type="ARBA" id="ARBA00022989"/>
    </source>
</evidence>